<evidence type="ECO:0000256" key="2">
    <source>
        <dbReference type="ARBA" id="ARBA00022801"/>
    </source>
</evidence>
<reference evidence="7 8" key="1">
    <citation type="submission" date="2018-08" db="EMBL/GenBank/DDBJ databases">
        <title>A genome reference for cultivated species of the human gut microbiota.</title>
        <authorList>
            <person name="Zou Y."/>
            <person name="Xue W."/>
            <person name="Luo G."/>
        </authorList>
    </citation>
    <scope>NUCLEOTIDE SEQUENCE [LARGE SCALE GENOMIC DNA]</scope>
    <source>
        <strain evidence="7 8">AF22-12AC</strain>
    </source>
</reference>
<feature type="compositionally biased region" description="Acidic residues" evidence="5">
    <location>
        <begin position="189"/>
        <end position="204"/>
    </location>
</feature>
<evidence type="ECO:0000259" key="6">
    <source>
        <dbReference type="Pfam" id="PF07532"/>
    </source>
</evidence>
<dbReference type="EC" id="3.2.1.89" evidence="4"/>
<dbReference type="Pfam" id="PF07532">
    <property type="entry name" value="Big_4"/>
    <property type="match status" value="1"/>
</dbReference>
<keyword evidence="4" id="KW-0732">Signal</keyword>
<proteinExistence type="inferred from homology"/>
<keyword evidence="3 4" id="KW-0326">Glycosidase</keyword>
<dbReference type="InterPro" id="IPR011081">
    <property type="entry name" value="Big_4"/>
</dbReference>
<dbReference type="PANTHER" id="PTHR34983">
    <property type="entry name" value="ARABINOGALACTAN ENDO-BETA-1,4-GALACTANASE A"/>
    <property type="match status" value="1"/>
</dbReference>
<dbReference type="InterPro" id="IPR011683">
    <property type="entry name" value="Glyco_hydro_53"/>
</dbReference>
<dbReference type="Gene3D" id="3.20.20.80">
    <property type="entry name" value="Glycosidases"/>
    <property type="match status" value="1"/>
</dbReference>
<dbReference type="Proteomes" id="UP000266172">
    <property type="component" value="Unassembled WGS sequence"/>
</dbReference>
<feature type="region of interest" description="Disordered" evidence="5">
    <location>
        <begin position="186"/>
        <end position="211"/>
    </location>
</feature>
<dbReference type="PANTHER" id="PTHR34983:SF2">
    <property type="entry name" value="ENDO-BETA-1,4-GALACTANASE"/>
    <property type="match status" value="1"/>
</dbReference>
<evidence type="ECO:0000313" key="8">
    <source>
        <dbReference type="Proteomes" id="UP000266172"/>
    </source>
</evidence>
<dbReference type="Gene3D" id="2.60.120.260">
    <property type="entry name" value="Galactose-binding domain-like"/>
    <property type="match status" value="3"/>
</dbReference>
<evidence type="ECO:0000256" key="5">
    <source>
        <dbReference type="SAM" id="MobiDB-lite"/>
    </source>
</evidence>
<dbReference type="GO" id="GO:0031218">
    <property type="term" value="F:arabinogalactan endo-1,4-beta-galactosidase activity"/>
    <property type="evidence" value="ECO:0007669"/>
    <property type="project" value="UniProtKB-EC"/>
</dbReference>
<dbReference type="RefSeq" id="WP_118098563.1">
    <property type="nucleotide sequence ID" value="NZ_QRVL01000024.1"/>
</dbReference>
<protein>
    <recommendedName>
        <fullName evidence="4">Arabinogalactan endo-beta-1,4-galactanase</fullName>
        <ecNumber evidence="4">3.2.1.89</ecNumber>
    </recommendedName>
</protein>
<sequence length="1381" mass="147700">MKVGVWKRAAASMLAAALVFTGMDVSGLAVVQAEETNLFTDGDFGDDGSSFWSDDRTWYFTDATWEAADSIDYNQWAANGTDSGLGINFKADGSVGMYETIDTLAAGDYIITGYVKETNSAGGTLHGFAGSTDQLTSESVSITEDFQMFEVTFSVDEPQTDYPVGVVIDSLAGAWVCLDTMTLQRNDGEESNADSEQNSSEEAENLFGDGTMGDELTLDDAGKMDFWYDGNTSPWTFGDTETEDATWNCLGSGAIAYNKWAAANGSSAGLGIYYTNAGTVSMYQKVASLAAGDYRVTGYIQNGTSIQGYFGSKSNTSVAYTAGSSFSQFTFDFSVDEAQTDYKVGFLIQAESDAWVCLDDFSLIKISAEDTEAEKSSALEELKSLVLECRTMNEADYTAESWEALLTVLSEADTFLENAETNGDALTVGDITAMTEKVTAARDALVLASIVETSIFVNQLDLPEDFIKGVDISSYISETESGVVYHDFEGNALDDAGFFTLLKESGVSWVRIRVWNDPYDADGHGYGGGNNDLGKAQVLGKLATDAGLRVLIDFHYSDFWADPAKQKVPKAWAAMNLDEKTAEVYSYTLNALTELHDAGVDVGMVQIGNETNNGICGESTWENRARIYNAGASAVRAYEDAMYGDIADGSEVMVALHFTEPNTGVQSAIAANLDTYGVDYDVFATSYYPFWHGTLSNLQSVLGSIAKNYGKKVMVAETSYAYTFEDGDGHENNVRADKASSLDLNYNISVQGQADSVSSVMETISNTTNGIGMFYWEPAWIPVQTYDENAADAAEVLASNQQKWETYGSGWAASYSYEYDPEDAGRYYGGSSWDNQALFDHDGYPLESLRVFKYVDTGASTTVRPDVTKSVSVTFCQGDDYELPQTVTAVNNDGTTTEVEVTWDAAQVAALGAIGSTTVTGTAAGLAALCNVEILPAENLLVNGDFEAGLGNGNGWTVSGDDNGLIKIDTKDVKRGSKALKFDAWSTLADGITVSQTVTGLKAGEYVCFMNVEGAGTEDSYTISLSASAAGETRTGTASLLGWMSWDKVELTGIQVPENGSAEITIGITTTELETWGTIDDVFLYRVGDSDGGDNDSDDSQDQDNGGDQDNNGNQDNDGNQDDNGNQDNNGNQDDNGNQDNSGEQTQQGGVTAESQTADGAPGTVLAMSSEALYQALGMTETEQARICAGESLVVTLCTKDIRQSISETDRQLIQNVLGDYSVGEFLDITLFKRIGSDNASEVTATAGNMCIKTVIPQELQNTDTSKTREYKIIRIHDGAAELLDASFADGAVSFETDRFSTYVIVYRDVAAENNPGTDSQNGGTGSQGAGDTTASVTAQILTAGSGTPQTGDTGIHAGVYLLLMLGMTLLAEGFSRKRIG</sequence>
<comment type="caution">
    <text evidence="7">The sequence shown here is derived from an EMBL/GenBank/DDBJ whole genome shotgun (WGS) entry which is preliminary data.</text>
</comment>
<accession>A0A395V758</accession>
<feature type="compositionally biased region" description="Low complexity" evidence="5">
    <location>
        <begin position="1108"/>
        <end position="1143"/>
    </location>
</feature>
<dbReference type="GO" id="GO:0045490">
    <property type="term" value="P:pectin catabolic process"/>
    <property type="evidence" value="ECO:0007669"/>
    <property type="project" value="TreeGrafter"/>
</dbReference>
<dbReference type="InterPro" id="IPR017853">
    <property type="entry name" value="GH"/>
</dbReference>
<dbReference type="SUPFAM" id="SSF51445">
    <property type="entry name" value="(Trans)glycosidases"/>
    <property type="match status" value="1"/>
</dbReference>
<feature type="signal peptide" evidence="4">
    <location>
        <begin position="1"/>
        <end position="21"/>
    </location>
</feature>
<dbReference type="EMBL" id="QRVL01000024">
    <property type="protein sequence ID" value="RGS36183.1"/>
    <property type="molecule type" value="Genomic_DNA"/>
</dbReference>
<evidence type="ECO:0000256" key="1">
    <source>
        <dbReference type="ARBA" id="ARBA00010687"/>
    </source>
</evidence>
<evidence type="ECO:0000256" key="4">
    <source>
        <dbReference type="RuleBase" id="RU361192"/>
    </source>
</evidence>
<organism evidence="7 8">
    <name type="scientific">Roseburia hominis</name>
    <dbReference type="NCBI Taxonomy" id="301301"/>
    <lineage>
        <taxon>Bacteria</taxon>
        <taxon>Bacillati</taxon>
        <taxon>Bacillota</taxon>
        <taxon>Clostridia</taxon>
        <taxon>Lachnospirales</taxon>
        <taxon>Lachnospiraceae</taxon>
        <taxon>Roseburia</taxon>
    </lineage>
</organism>
<feature type="chain" id="PRO_5039760837" description="Arabinogalactan endo-beta-1,4-galactanase" evidence="4">
    <location>
        <begin position="22"/>
        <end position="1381"/>
    </location>
</feature>
<dbReference type="GO" id="GO:0015926">
    <property type="term" value="F:glucosidase activity"/>
    <property type="evidence" value="ECO:0007669"/>
    <property type="project" value="InterPro"/>
</dbReference>
<evidence type="ECO:0000256" key="3">
    <source>
        <dbReference type="ARBA" id="ARBA00023295"/>
    </source>
</evidence>
<name>A0A395V758_9FIRM</name>
<comment type="catalytic activity">
    <reaction evidence="4">
        <text>The enzyme specifically hydrolyzes (1-&gt;4)-beta-D-galactosidic linkages in type I arabinogalactans.</text>
        <dbReference type="EC" id="3.2.1.89"/>
    </reaction>
</comment>
<comment type="similarity">
    <text evidence="1 4">Belongs to the glycosyl hydrolase 53 family.</text>
</comment>
<feature type="compositionally biased region" description="Polar residues" evidence="5">
    <location>
        <begin position="1144"/>
        <end position="1158"/>
    </location>
</feature>
<dbReference type="Pfam" id="PF07745">
    <property type="entry name" value="Glyco_hydro_53"/>
    <property type="match status" value="1"/>
</dbReference>
<feature type="region of interest" description="Disordered" evidence="5">
    <location>
        <begin position="1087"/>
        <end position="1161"/>
    </location>
</feature>
<gene>
    <name evidence="7" type="ORF">DWX93_15900</name>
</gene>
<feature type="domain" description="Bacterial Ig-like" evidence="6">
    <location>
        <begin position="869"/>
        <end position="925"/>
    </location>
</feature>
<feature type="compositionally biased region" description="Acidic residues" evidence="5">
    <location>
        <begin position="1091"/>
        <end position="1107"/>
    </location>
</feature>
<keyword evidence="2 4" id="KW-0378">Hydrolase</keyword>
<evidence type="ECO:0000313" key="7">
    <source>
        <dbReference type="EMBL" id="RGS36183.1"/>
    </source>
</evidence>